<protein>
    <recommendedName>
        <fullName evidence="5">Glycerol operon regulatory protein</fullName>
    </recommendedName>
</protein>
<dbReference type="PROSITE" id="PS51077">
    <property type="entry name" value="HTH_ICLR"/>
    <property type="match status" value="1"/>
</dbReference>
<dbReference type="SMART" id="SM00346">
    <property type="entry name" value="HTH_ICLR"/>
    <property type="match status" value="1"/>
</dbReference>
<name>A0A6J4IWQ7_9CHLR</name>
<dbReference type="PANTHER" id="PTHR30136:SF24">
    <property type="entry name" value="HTH-TYPE TRANSCRIPTIONAL REPRESSOR ALLR"/>
    <property type="match status" value="1"/>
</dbReference>
<dbReference type="EMBL" id="CADCTC010000162">
    <property type="protein sequence ID" value="CAA9263785.1"/>
    <property type="molecule type" value="Genomic_DNA"/>
</dbReference>
<evidence type="ECO:0000256" key="1">
    <source>
        <dbReference type="ARBA" id="ARBA00023015"/>
    </source>
</evidence>
<dbReference type="InterPro" id="IPR036388">
    <property type="entry name" value="WH-like_DNA-bd_sf"/>
</dbReference>
<evidence type="ECO:0000259" key="7">
    <source>
        <dbReference type="PROSITE" id="PS51077"/>
    </source>
</evidence>
<reference evidence="9" key="1">
    <citation type="submission" date="2020-02" db="EMBL/GenBank/DDBJ databases">
        <authorList>
            <person name="Meier V. D."/>
        </authorList>
    </citation>
    <scope>NUCLEOTIDE SEQUENCE</scope>
    <source>
        <strain evidence="9">AVDCRST_MAG77</strain>
    </source>
</reference>
<dbReference type="GO" id="GO:0003700">
    <property type="term" value="F:DNA-binding transcription factor activity"/>
    <property type="evidence" value="ECO:0007669"/>
    <property type="project" value="TreeGrafter"/>
</dbReference>
<dbReference type="Pfam" id="PF01614">
    <property type="entry name" value="IclR_C"/>
    <property type="match status" value="1"/>
</dbReference>
<dbReference type="Gene3D" id="1.10.10.10">
    <property type="entry name" value="Winged helix-like DNA-binding domain superfamily/Winged helix DNA-binding domain"/>
    <property type="match status" value="1"/>
</dbReference>
<dbReference type="SUPFAM" id="SSF46785">
    <property type="entry name" value="Winged helix' DNA-binding domain"/>
    <property type="match status" value="1"/>
</dbReference>
<accession>A0A6J4IWQ7</accession>
<dbReference type="PANTHER" id="PTHR30136">
    <property type="entry name" value="HELIX-TURN-HELIX TRANSCRIPTIONAL REGULATOR, ICLR FAMILY"/>
    <property type="match status" value="1"/>
</dbReference>
<comment type="function">
    <text evidence="4">May be an activator protein for the gylABX operon.</text>
</comment>
<dbReference type="InterPro" id="IPR005471">
    <property type="entry name" value="Tscrpt_reg_IclR_N"/>
</dbReference>
<sequence>MAPPAPFNGTAGEVRAVRPSARVASPHSPSTGKPAPAGEGITSLEKGLAVLEHLSAARGGAGVSELARELSLPKSTVARLLFVLSSRGYVWREPARPRYCLGPRALELTANALDELLVVGQARPHLYDLAGKTDRVACLGVLWAGIAIVVDLVEPPAASPAALSHEPLVVGRGAPAYASSLGKAILAHRSPADLEHFLATAPRVQRTPRTLVDAAAFKEHLATVRTQGWAINDYESTDHGASIAAPIFNHAGEVLAAVAATESHPLGGQAPSDLIAAVVEAGRRISFNLGYRPRAFTATRDRGPNRVAGTAGVASI</sequence>
<proteinExistence type="predicted"/>
<dbReference type="AlphaFoldDB" id="A0A6J4IWQ7"/>
<evidence type="ECO:0000256" key="6">
    <source>
        <dbReference type="SAM" id="MobiDB-lite"/>
    </source>
</evidence>
<evidence type="ECO:0000256" key="3">
    <source>
        <dbReference type="ARBA" id="ARBA00023163"/>
    </source>
</evidence>
<organism evidence="9">
    <name type="scientific">uncultured Chloroflexota bacterium</name>
    <dbReference type="NCBI Taxonomy" id="166587"/>
    <lineage>
        <taxon>Bacteria</taxon>
        <taxon>Bacillati</taxon>
        <taxon>Chloroflexota</taxon>
        <taxon>environmental samples</taxon>
    </lineage>
</organism>
<dbReference type="PROSITE" id="PS51078">
    <property type="entry name" value="ICLR_ED"/>
    <property type="match status" value="1"/>
</dbReference>
<dbReference type="SUPFAM" id="SSF55781">
    <property type="entry name" value="GAF domain-like"/>
    <property type="match status" value="1"/>
</dbReference>
<dbReference type="GO" id="GO:0003677">
    <property type="term" value="F:DNA binding"/>
    <property type="evidence" value="ECO:0007669"/>
    <property type="project" value="UniProtKB-KW"/>
</dbReference>
<dbReference type="InterPro" id="IPR014757">
    <property type="entry name" value="Tscrpt_reg_IclR_C"/>
</dbReference>
<evidence type="ECO:0000256" key="4">
    <source>
        <dbReference type="ARBA" id="ARBA00058938"/>
    </source>
</evidence>
<dbReference type="InterPro" id="IPR036390">
    <property type="entry name" value="WH_DNA-bd_sf"/>
</dbReference>
<feature type="domain" description="IclR-ED" evidence="8">
    <location>
        <begin position="104"/>
        <end position="291"/>
    </location>
</feature>
<evidence type="ECO:0000259" key="8">
    <source>
        <dbReference type="PROSITE" id="PS51078"/>
    </source>
</evidence>
<keyword evidence="1" id="KW-0805">Transcription regulation</keyword>
<feature type="region of interest" description="Disordered" evidence="6">
    <location>
        <begin position="1"/>
        <end position="39"/>
    </location>
</feature>
<evidence type="ECO:0000256" key="5">
    <source>
        <dbReference type="ARBA" id="ARBA00070406"/>
    </source>
</evidence>
<dbReference type="Pfam" id="PF09339">
    <property type="entry name" value="HTH_IclR"/>
    <property type="match status" value="1"/>
</dbReference>
<dbReference type="Gene3D" id="3.30.450.40">
    <property type="match status" value="1"/>
</dbReference>
<feature type="domain" description="HTH iclR-type" evidence="7">
    <location>
        <begin position="41"/>
        <end position="103"/>
    </location>
</feature>
<keyword evidence="3" id="KW-0804">Transcription</keyword>
<evidence type="ECO:0000256" key="2">
    <source>
        <dbReference type="ARBA" id="ARBA00023125"/>
    </source>
</evidence>
<gene>
    <name evidence="9" type="ORF">AVDCRST_MAG77-2732</name>
</gene>
<dbReference type="GO" id="GO:0045892">
    <property type="term" value="P:negative regulation of DNA-templated transcription"/>
    <property type="evidence" value="ECO:0007669"/>
    <property type="project" value="TreeGrafter"/>
</dbReference>
<dbReference type="InterPro" id="IPR029016">
    <property type="entry name" value="GAF-like_dom_sf"/>
</dbReference>
<evidence type="ECO:0000313" key="9">
    <source>
        <dbReference type="EMBL" id="CAA9263785.1"/>
    </source>
</evidence>
<dbReference type="FunFam" id="1.10.10.10:FF:000056">
    <property type="entry name" value="IclR family transcriptional regulator"/>
    <property type="match status" value="1"/>
</dbReference>
<keyword evidence="2" id="KW-0238">DNA-binding</keyword>
<dbReference type="InterPro" id="IPR050707">
    <property type="entry name" value="HTH_MetabolicPath_Reg"/>
</dbReference>